<feature type="transmembrane region" description="Helical" evidence="6">
    <location>
        <begin position="85"/>
        <end position="108"/>
    </location>
</feature>
<accession>A0ABV1HFI6</accession>
<name>A0ABV1HFI6_9FIRM</name>
<comment type="subcellular location">
    <subcellularLocation>
        <location evidence="1 6">Cell membrane</location>
        <topology evidence="1 6">Multi-pass membrane protein</topology>
    </subcellularLocation>
</comment>
<feature type="transmembrane region" description="Helical" evidence="6">
    <location>
        <begin position="226"/>
        <end position="249"/>
    </location>
</feature>
<proteinExistence type="inferred from homology"/>
<feature type="transmembrane region" description="Helical" evidence="6">
    <location>
        <begin position="261"/>
        <end position="280"/>
    </location>
</feature>
<evidence type="ECO:0000256" key="3">
    <source>
        <dbReference type="ARBA" id="ARBA00022692"/>
    </source>
</evidence>
<evidence type="ECO:0000256" key="4">
    <source>
        <dbReference type="ARBA" id="ARBA00022989"/>
    </source>
</evidence>
<feature type="transmembrane region" description="Helical" evidence="6">
    <location>
        <begin position="305"/>
        <end position="326"/>
    </location>
</feature>
<gene>
    <name evidence="6" type="primary">mprF</name>
    <name evidence="8" type="ORF">WMO43_11390</name>
</gene>
<keyword evidence="3 6" id="KW-0812">Transmembrane</keyword>
<evidence type="ECO:0000256" key="1">
    <source>
        <dbReference type="ARBA" id="ARBA00004651"/>
    </source>
</evidence>
<protein>
    <recommendedName>
        <fullName evidence="6">Phosphatidylglycerol lysyltransferase</fullName>
        <ecNumber evidence="6">2.3.2.3</ecNumber>
    </recommendedName>
    <alternativeName>
        <fullName evidence="6">Lysylphosphatidylglycerol synthase</fullName>
    </alternativeName>
</protein>
<reference evidence="8 9" key="1">
    <citation type="submission" date="2024-03" db="EMBL/GenBank/DDBJ databases">
        <title>Human intestinal bacterial collection.</title>
        <authorList>
            <person name="Pauvert C."/>
            <person name="Hitch T.C.A."/>
            <person name="Clavel T."/>
        </authorList>
    </citation>
    <scope>NUCLEOTIDE SEQUENCE [LARGE SCALE GENOMIC DNA]</scope>
    <source>
        <strain evidence="8 9">CLA-AA-H185</strain>
    </source>
</reference>
<keyword evidence="9" id="KW-1185">Reference proteome</keyword>
<feature type="transmembrane region" description="Helical" evidence="6">
    <location>
        <begin position="159"/>
        <end position="177"/>
    </location>
</feature>
<keyword evidence="4 6" id="KW-1133">Transmembrane helix</keyword>
<sequence length="337" mass="37245">MRVIKKHAKTIGKIFFVLILILIIIYTFKDSAGDILTQLKETSFLVIAGICIASVMYELVEGWISYSLAKVYNPDFKYWQGVECAFYAAFYRVATLGSGAGVAAIYYFNERGVPYSKGTGLYTIEYMLHKVSIALFAGIFFILNWGYMQKYYSQYDMTLLIGFGVTFVIAAVLLLFACSKKFHEVLLWIVRKLNRSGKLTEQVKKLEEQCAILEDAAATLLKRGGLIAGCILKNLLKFTFWYGIPFLILAETGKLTLSQGLAVTSLAMMLAAVIPAPAGIGSSEFVLTMLLAKIVGTGAAGSVALLYRFATFVLPFVIGAVVVVLWRRVHRSTEKAA</sequence>
<dbReference type="Proteomes" id="UP001454489">
    <property type="component" value="Unassembled WGS sequence"/>
</dbReference>
<keyword evidence="5 6" id="KW-0472">Membrane</keyword>
<organism evidence="8 9">
    <name type="scientific">Maccoyibacter intestinihominis</name>
    <dbReference type="NCBI Taxonomy" id="3133499"/>
    <lineage>
        <taxon>Bacteria</taxon>
        <taxon>Bacillati</taxon>
        <taxon>Bacillota</taxon>
        <taxon>Clostridia</taxon>
        <taxon>Lachnospirales</taxon>
        <taxon>Lachnospiraceae</taxon>
        <taxon>Maccoyibacter</taxon>
    </lineage>
</organism>
<keyword evidence="6" id="KW-0808">Transferase</keyword>
<dbReference type="RefSeq" id="WP_353531277.1">
    <property type="nucleotide sequence ID" value="NZ_JBBMEX010000012.1"/>
</dbReference>
<comment type="catalytic activity">
    <reaction evidence="6">
        <text>L-lysyl-tRNA(Lys) + a 1,2-diacyl-sn-glycero-3-phospho-(1'-sn-glycerol) = a 1,2-diacyl-sn-glycero-3-phospho-1'-(3'-O-L-lysyl)-sn-glycerol + tRNA(Lys)</text>
        <dbReference type="Rhea" id="RHEA:10668"/>
        <dbReference type="Rhea" id="RHEA-COMP:9696"/>
        <dbReference type="Rhea" id="RHEA-COMP:9697"/>
        <dbReference type="ChEBI" id="CHEBI:64716"/>
        <dbReference type="ChEBI" id="CHEBI:75792"/>
        <dbReference type="ChEBI" id="CHEBI:78442"/>
        <dbReference type="ChEBI" id="CHEBI:78529"/>
        <dbReference type="EC" id="2.3.2.3"/>
    </reaction>
</comment>
<dbReference type="Pfam" id="PF03706">
    <property type="entry name" value="LPG_synthase_TM"/>
    <property type="match status" value="1"/>
</dbReference>
<comment type="similarity">
    <text evidence="6">Belongs to the LPG synthase family.</text>
</comment>
<dbReference type="PANTHER" id="PTHR39087:SF2">
    <property type="entry name" value="UPF0104 MEMBRANE PROTEIN MJ1595"/>
    <property type="match status" value="1"/>
</dbReference>
<feature type="transmembrane region" description="Helical" evidence="6">
    <location>
        <begin position="128"/>
        <end position="147"/>
    </location>
</feature>
<evidence type="ECO:0000256" key="2">
    <source>
        <dbReference type="ARBA" id="ARBA00022475"/>
    </source>
</evidence>
<keyword evidence="2" id="KW-1003">Cell membrane</keyword>
<feature type="coiled-coil region" evidence="7">
    <location>
        <begin position="189"/>
        <end position="223"/>
    </location>
</feature>
<dbReference type="EC" id="2.3.2.3" evidence="6"/>
<dbReference type="InterPro" id="IPR022791">
    <property type="entry name" value="L-PG_synthase/AglD"/>
</dbReference>
<dbReference type="EMBL" id="JBBMEX010000012">
    <property type="protein sequence ID" value="MEQ2558463.1"/>
    <property type="molecule type" value="Genomic_DNA"/>
</dbReference>
<keyword evidence="7" id="KW-0175">Coiled coil</keyword>
<evidence type="ECO:0000313" key="9">
    <source>
        <dbReference type="Proteomes" id="UP001454489"/>
    </source>
</evidence>
<evidence type="ECO:0000313" key="8">
    <source>
        <dbReference type="EMBL" id="MEQ2558463.1"/>
    </source>
</evidence>
<comment type="caution">
    <text evidence="8">The sequence shown here is derived from an EMBL/GenBank/DDBJ whole genome shotgun (WGS) entry which is preliminary data.</text>
</comment>
<feature type="transmembrane region" description="Helical" evidence="6">
    <location>
        <begin position="43"/>
        <end position="64"/>
    </location>
</feature>
<keyword evidence="6" id="KW-0443">Lipid metabolism</keyword>
<keyword evidence="6" id="KW-0046">Antibiotic resistance</keyword>
<dbReference type="PANTHER" id="PTHR39087">
    <property type="entry name" value="UPF0104 MEMBRANE PROTEIN MJ1595"/>
    <property type="match status" value="1"/>
</dbReference>
<feature type="transmembrane region" description="Helical" evidence="6">
    <location>
        <begin position="12"/>
        <end position="28"/>
    </location>
</feature>
<evidence type="ECO:0000256" key="5">
    <source>
        <dbReference type="ARBA" id="ARBA00023136"/>
    </source>
</evidence>
<comment type="function">
    <text evidence="6">Catalyzes the transfer of a lysyl group from L-lysyl-tRNA(Lys) to membrane-bound phosphatidylglycerol (PG), which produces lysylphosphatidylglycerol (LPG), a major component of the bacterial membrane with a positive net charge. LPG synthesis contributes to bacterial virulence as it is involved in the resistance mechanism against cationic antimicrobial peptides (CAMP) produces by the host's immune system (defensins, cathelicidins) and by the competing microorganisms.</text>
</comment>
<evidence type="ECO:0000256" key="7">
    <source>
        <dbReference type="SAM" id="Coils"/>
    </source>
</evidence>
<evidence type="ECO:0000256" key="6">
    <source>
        <dbReference type="RuleBase" id="RU363042"/>
    </source>
</evidence>